<keyword evidence="6 9" id="KW-0472">Membrane</keyword>
<dbReference type="InterPro" id="IPR013685">
    <property type="entry name" value="POTRA_FtsQ_type"/>
</dbReference>
<organism evidence="11 12">
    <name type="scientific">Butyricicoccus intestinisimiae</name>
    <dbReference type="NCBI Taxonomy" id="2841509"/>
    <lineage>
        <taxon>Bacteria</taxon>
        <taxon>Bacillati</taxon>
        <taxon>Bacillota</taxon>
        <taxon>Clostridia</taxon>
        <taxon>Eubacteriales</taxon>
        <taxon>Butyricicoccaceae</taxon>
        <taxon>Butyricicoccus</taxon>
    </lineage>
</organism>
<evidence type="ECO:0000256" key="9">
    <source>
        <dbReference type="SAM" id="Phobius"/>
    </source>
</evidence>
<keyword evidence="7" id="KW-0131">Cell cycle</keyword>
<evidence type="ECO:0000313" key="11">
    <source>
        <dbReference type="EMBL" id="MBU5490927.1"/>
    </source>
</evidence>
<evidence type="ECO:0000256" key="8">
    <source>
        <dbReference type="SAM" id="MobiDB-lite"/>
    </source>
</evidence>
<evidence type="ECO:0000256" key="2">
    <source>
        <dbReference type="ARBA" id="ARBA00022475"/>
    </source>
</evidence>
<comment type="subcellular location">
    <subcellularLocation>
        <location evidence="1">Membrane</location>
    </subcellularLocation>
</comment>
<evidence type="ECO:0000256" key="6">
    <source>
        <dbReference type="ARBA" id="ARBA00023136"/>
    </source>
</evidence>
<feature type="compositionally biased region" description="Basic residues" evidence="8">
    <location>
        <begin position="42"/>
        <end position="54"/>
    </location>
</feature>
<dbReference type="InterPro" id="IPR050487">
    <property type="entry name" value="FtsQ_DivIB"/>
</dbReference>
<dbReference type="InterPro" id="IPR005548">
    <property type="entry name" value="Cell_div_FtsQ/DivIB_C"/>
</dbReference>
<dbReference type="InterPro" id="IPR034746">
    <property type="entry name" value="POTRA"/>
</dbReference>
<evidence type="ECO:0000259" key="10">
    <source>
        <dbReference type="PROSITE" id="PS51779"/>
    </source>
</evidence>
<feature type="compositionally biased region" description="Basic and acidic residues" evidence="8">
    <location>
        <begin position="285"/>
        <end position="294"/>
    </location>
</feature>
<feature type="region of interest" description="Disordered" evidence="8">
    <location>
        <begin position="1"/>
        <end position="54"/>
    </location>
</feature>
<feature type="compositionally biased region" description="Basic residues" evidence="8">
    <location>
        <begin position="1"/>
        <end position="15"/>
    </location>
</feature>
<evidence type="ECO:0000313" key="12">
    <source>
        <dbReference type="Proteomes" id="UP000783588"/>
    </source>
</evidence>
<proteinExistence type="predicted"/>
<feature type="transmembrane region" description="Helical" evidence="9">
    <location>
        <begin position="61"/>
        <end position="82"/>
    </location>
</feature>
<dbReference type="Pfam" id="PF08478">
    <property type="entry name" value="POTRA_1"/>
    <property type="match status" value="1"/>
</dbReference>
<name>A0ABS6EUN8_9FIRM</name>
<evidence type="ECO:0000256" key="7">
    <source>
        <dbReference type="ARBA" id="ARBA00023306"/>
    </source>
</evidence>
<sequence>MRNSRRNSRNAKTRRSGTGNASRNRAPRREPYHSSGASRTGARSRRALVERQKKKKRRRMISRIGIAVLVLLAIVFAPTIFFQVSKINVTGDTRYTSEQLIKSTGVKQGDNMFFLDTEQIAADLKDEYPYLDTVKLRRKLPSTLQIEVNDRTAALSIEQNGKYLILDMSGKVLEKTKSAAKGTAKVTGVPMKGLHVGDTVDEDKYGKAASVMKLLELTDQYGMKKHIKTIDVEKAYDVRVTYDKRYTILLGALEESNLEHKIQFLKAILKEPSLPESGVIDLTDEKEARYRPTEDTTSDVVIKEEELDKAAGTAETKTESADSTDTESTDANSTDADSTDADSTDDSSNSTKQADTDNGSEDKTDSSAGGNSESDGDSTAEAAND</sequence>
<dbReference type="PROSITE" id="PS51779">
    <property type="entry name" value="POTRA"/>
    <property type="match status" value="1"/>
</dbReference>
<keyword evidence="3" id="KW-0132">Cell division</keyword>
<accession>A0ABS6EUN8</accession>
<keyword evidence="5 9" id="KW-1133">Transmembrane helix</keyword>
<feature type="compositionally biased region" description="Acidic residues" evidence="8">
    <location>
        <begin position="374"/>
        <end position="385"/>
    </location>
</feature>
<comment type="caution">
    <text evidence="11">The sequence shown here is derived from an EMBL/GenBank/DDBJ whole genome shotgun (WGS) entry which is preliminary data.</text>
</comment>
<evidence type="ECO:0000256" key="1">
    <source>
        <dbReference type="ARBA" id="ARBA00004370"/>
    </source>
</evidence>
<keyword evidence="2" id="KW-1003">Cell membrane</keyword>
<dbReference type="PANTHER" id="PTHR37820">
    <property type="entry name" value="CELL DIVISION PROTEIN DIVIB"/>
    <property type="match status" value="1"/>
</dbReference>
<reference evidence="11 12" key="1">
    <citation type="submission" date="2021-06" db="EMBL/GenBank/DDBJ databases">
        <authorList>
            <person name="Sun Q."/>
            <person name="Li D."/>
        </authorList>
    </citation>
    <scope>NUCLEOTIDE SEQUENCE [LARGE SCALE GENOMIC DNA]</scope>
    <source>
        <strain evidence="11 12">MSJd-7</strain>
    </source>
</reference>
<evidence type="ECO:0000256" key="3">
    <source>
        <dbReference type="ARBA" id="ARBA00022618"/>
    </source>
</evidence>
<dbReference type="Pfam" id="PF03799">
    <property type="entry name" value="FtsQ_DivIB_C"/>
    <property type="match status" value="1"/>
</dbReference>
<feature type="region of interest" description="Disordered" evidence="8">
    <location>
        <begin position="285"/>
        <end position="385"/>
    </location>
</feature>
<keyword evidence="12" id="KW-1185">Reference proteome</keyword>
<gene>
    <name evidence="11" type="ORF">KQI75_09915</name>
</gene>
<dbReference type="RefSeq" id="WP_216470643.1">
    <property type="nucleotide sequence ID" value="NZ_JAHLQI010000005.1"/>
</dbReference>
<keyword evidence="4 9" id="KW-0812">Transmembrane</keyword>
<evidence type="ECO:0000256" key="4">
    <source>
        <dbReference type="ARBA" id="ARBA00022692"/>
    </source>
</evidence>
<evidence type="ECO:0000256" key="5">
    <source>
        <dbReference type="ARBA" id="ARBA00022989"/>
    </source>
</evidence>
<feature type="domain" description="POTRA" evidence="10">
    <location>
        <begin position="82"/>
        <end position="151"/>
    </location>
</feature>
<protein>
    <submittedName>
        <fullName evidence="11">FtsQ-type POTRA domain-containing protein</fullName>
    </submittedName>
</protein>
<dbReference type="PANTHER" id="PTHR37820:SF1">
    <property type="entry name" value="CELL DIVISION PROTEIN FTSQ"/>
    <property type="match status" value="1"/>
</dbReference>
<dbReference type="EMBL" id="JAHLQI010000005">
    <property type="protein sequence ID" value="MBU5490927.1"/>
    <property type="molecule type" value="Genomic_DNA"/>
</dbReference>
<dbReference type="Proteomes" id="UP000783588">
    <property type="component" value="Unassembled WGS sequence"/>
</dbReference>